<dbReference type="RefSeq" id="WP_023432752.1">
    <property type="nucleotide sequence ID" value="NZ_AWXZ01000035.1"/>
</dbReference>
<feature type="transmembrane region" description="Helical" evidence="7">
    <location>
        <begin position="16"/>
        <end position="37"/>
    </location>
</feature>
<dbReference type="AlphaFoldDB" id="V4RFK9"/>
<keyword evidence="5 7" id="KW-1133">Transmembrane helix</keyword>
<keyword evidence="10" id="KW-1185">Reference proteome</keyword>
<feature type="transmembrane region" description="Helical" evidence="7">
    <location>
        <begin position="44"/>
        <end position="62"/>
    </location>
</feature>
<dbReference type="OrthoDB" id="9813074at2"/>
<keyword evidence="9" id="KW-0378">Hydrolase</keyword>
<dbReference type="GO" id="GO:0016020">
    <property type="term" value="C:membrane"/>
    <property type="evidence" value="ECO:0007669"/>
    <property type="project" value="UniProtKB-SubCell"/>
</dbReference>
<comment type="subcellular location">
    <subcellularLocation>
        <location evidence="1">Membrane</location>
        <topology evidence="1">Multi-pass membrane protein</topology>
    </subcellularLocation>
</comment>
<organism evidence="9 10">
    <name type="scientific">Lutibaculum baratangense AMV1</name>
    <dbReference type="NCBI Taxonomy" id="631454"/>
    <lineage>
        <taxon>Bacteria</taxon>
        <taxon>Pseudomonadati</taxon>
        <taxon>Pseudomonadota</taxon>
        <taxon>Alphaproteobacteria</taxon>
        <taxon>Hyphomicrobiales</taxon>
        <taxon>Tepidamorphaceae</taxon>
        <taxon>Lutibaculum</taxon>
    </lineage>
</organism>
<dbReference type="PANTHER" id="PTHR43066">
    <property type="entry name" value="RHOMBOID-RELATED PROTEIN"/>
    <property type="match status" value="1"/>
</dbReference>
<dbReference type="PANTHER" id="PTHR43066:SF26">
    <property type="entry name" value="RHOMBOID PROTEASE GLPG"/>
    <property type="match status" value="1"/>
</dbReference>
<accession>V4RFK9</accession>
<evidence type="ECO:0000256" key="3">
    <source>
        <dbReference type="ARBA" id="ARBA00022519"/>
    </source>
</evidence>
<dbReference type="eggNOG" id="COG0705">
    <property type="taxonomic scope" value="Bacteria"/>
</dbReference>
<feature type="transmembrane region" description="Helical" evidence="7">
    <location>
        <begin position="135"/>
        <end position="154"/>
    </location>
</feature>
<dbReference type="GO" id="GO:0004252">
    <property type="term" value="F:serine-type endopeptidase activity"/>
    <property type="evidence" value="ECO:0007669"/>
    <property type="project" value="InterPro"/>
</dbReference>
<keyword evidence="6 7" id="KW-0472">Membrane</keyword>
<feature type="transmembrane region" description="Helical" evidence="7">
    <location>
        <begin position="199"/>
        <end position="216"/>
    </location>
</feature>
<name>V4RFK9_9HYPH</name>
<keyword evidence="2" id="KW-1003">Cell membrane</keyword>
<keyword evidence="3" id="KW-0997">Cell inner membrane</keyword>
<sequence>MFIPISDDNPLRHLPFQYVTVSLIAVMTAIHAFVALGAPGSVEVAAVSFGVIPAVFNDYQMLPAEYVVVPENLTLLTYQFFHGDWLHLLGNMLFLWVFGDNVEDAMGHLRFLAFYLLCGIGAGLAHAVLFPDSVAPLIGASGAAAGVIAAYLMLHPRVKVWILVLWRVPLRLSAMYVLGFWVAWQLVMAAGAVDEGVAWWAHVGGMLTGAALVPFFRRRGVPLFDRGLVATQPPDVR</sequence>
<evidence type="ECO:0000256" key="5">
    <source>
        <dbReference type="ARBA" id="ARBA00022989"/>
    </source>
</evidence>
<dbReference type="PATRIC" id="fig|631454.5.peg.2592"/>
<dbReference type="EMBL" id="AWXZ01000035">
    <property type="protein sequence ID" value="ESR24174.1"/>
    <property type="molecule type" value="Genomic_DNA"/>
</dbReference>
<comment type="caution">
    <text evidence="9">The sequence shown here is derived from an EMBL/GenBank/DDBJ whole genome shotgun (WGS) entry which is preliminary data.</text>
</comment>
<evidence type="ECO:0000256" key="2">
    <source>
        <dbReference type="ARBA" id="ARBA00022475"/>
    </source>
</evidence>
<evidence type="ECO:0000256" key="4">
    <source>
        <dbReference type="ARBA" id="ARBA00022692"/>
    </source>
</evidence>
<dbReference type="Pfam" id="PF01694">
    <property type="entry name" value="Rhomboid"/>
    <property type="match status" value="1"/>
</dbReference>
<dbReference type="InterPro" id="IPR022764">
    <property type="entry name" value="Peptidase_S54_rhomboid_dom"/>
</dbReference>
<evidence type="ECO:0000259" key="8">
    <source>
        <dbReference type="Pfam" id="PF01694"/>
    </source>
</evidence>
<evidence type="ECO:0000313" key="10">
    <source>
        <dbReference type="Proteomes" id="UP000017819"/>
    </source>
</evidence>
<keyword evidence="9" id="KW-0645">Protease</keyword>
<protein>
    <submittedName>
        <fullName evidence="9">Rhomboid family serine protease</fullName>
    </submittedName>
</protein>
<evidence type="ECO:0000256" key="6">
    <source>
        <dbReference type="ARBA" id="ARBA00023136"/>
    </source>
</evidence>
<feature type="transmembrane region" description="Helical" evidence="7">
    <location>
        <begin position="111"/>
        <end position="129"/>
    </location>
</feature>
<proteinExistence type="predicted"/>
<dbReference type="Proteomes" id="UP000017819">
    <property type="component" value="Unassembled WGS sequence"/>
</dbReference>
<dbReference type="SUPFAM" id="SSF144091">
    <property type="entry name" value="Rhomboid-like"/>
    <property type="match status" value="1"/>
</dbReference>
<evidence type="ECO:0000256" key="1">
    <source>
        <dbReference type="ARBA" id="ARBA00004141"/>
    </source>
</evidence>
<evidence type="ECO:0000313" key="9">
    <source>
        <dbReference type="EMBL" id="ESR24174.1"/>
    </source>
</evidence>
<dbReference type="STRING" id="631454.N177_2623"/>
<feature type="domain" description="Peptidase S54 rhomboid" evidence="8">
    <location>
        <begin position="73"/>
        <end position="217"/>
    </location>
</feature>
<reference evidence="9 10" key="1">
    <citation type="journal article" date="2014" name="Genome Announc.">
        <title>Draft Genome Sequence of Lutibaculum baratangense Strain AMV1T, Isolated from a Mud Volcano in Andamans, India.</title>
        <authorList>
            <person name="Singh A."/>
            <person name="Sreenivas A."/>
            <person name="Sathyanarayana Reddy G."/>
            <person name="Pinnaka A.K."/>
            <person name="Shivaji S."/>
        </authorList>
    </citation>
    <scope>NUCLEOTIDE SEQUENCE [LARGE SCALE GENOMIC DNA]</scope>
    <source>
        <strain evidence="9 10">AMV1</strain>
    </source>
</reference>
<gene>
    <name evidence="9" type="ORF">N177_2623</name>
</gene>
<feature type="transmembrane region" description="Helical" evidence="7">
    <location>
        <begin position="82"/>
        <end position="99"/>
    </location>
</feature>
<dbReference type="InterPro" id="IPR035952">
    <property type="entry name" value="Rhomboid-like_sf"/>
</dbReference>
<evidence type="ECO:0000256" key="7">
    <source>
        <dbReference type="SAM" id="Phobius"/>
    </source>
</evidence>
<dbReference type="Gene3D" id="1.20.1540.10">
    <property type="entry name" value="Rhomboid-like"/>
    <property type="match status" value="1"/>
</dbReference>
<dbReference type="GO" id="GO:0006508">
    <property type="term" value="P:proteolysis"/>
    <property type="evidence" value="ECO:0007669"/>
    <property type="project" value="UniProtKB-KW"/>
</dbReference>
<keyword evidence="4 7" id="KW-0812">Transmembrane</keyword>